<evidence type="ECO:0000313" key="2">
    <source>
        <dbReference type="EMBL" id="KAF3333718.1"/>
    </source>
</evidence>
<comment type="similarity">
    <text evidence="1">Belongs to the ARG7 family.</text>
</comment>
<dbReference type="Pfam" id="PF02519">
    <property type="entry name" value="Auxin_inducible"/>
    <property type="match status" value="1"/>
</dbReference>
<comment type="caution">
    <text evidence="2">The sequence shown here is derived from an EMBL/GenBank/DDBJ whole genome shotgun (WGS) entry which is preliminary data.</text>
</comment>
<dbReference type="PANTHER" id="PTHR31374:SF198">
    <property type="entry name" value="AUXIN-RESPONSIVE PROTEIN SAUR72"/>
    <property type="match status" value="1"/>
</dbReference>
<dbReference type="GO" id="GO:0009733">
    <property type="term" value="P:response to auxin"/>
    <property type="evidence" value="ECO:0007669"/>
    <property type="project" value="InterPro"/>
</dbReference>
<evidence type="ECO:0000256" key="1">
    <source>
        <dbReference type="ARBA" id="ARBA00006974"/>
    </source>
</evidence>
<proteinExistence type="inferred from homology"/>
<accession>A0A833VST4</accession>
<dbReference type="Proteomes" id="UP000623129">
    <property type="component" value="Unassembled WGS sequence"/>
</dbReference>
<evidence type="ECO:0000313" key="3">
    <source>
        <dbReference type="Proteomes" id="UP000623129"/>
    </source>
</evidence>
<organism evidence="2 3">
    <name type="scientific">Carex littledalei</name>
    <dbReference type="NCBI Taxonomy" id="544730"/>
    <lineage>
        <taxon>Eukaryota</taxon>
        <taxon>Viridiplantae</taxon>
        <taxon>Streptophyta</taxon>
        <taxon>Embryophyta</taxon>
        <taxon>Tracheophyta</taxon>
        <taxon>Spermatophyta</taxon>
        <taxon>Magnoliopsida</taxon>
        <taxon>Liliopsida</taxon>
        <taxon>Poales</taxon>
        <taxon>Cyperaceae</taxon>
        <taxon>Cyperoideae</taxon>
        <taxon>Cariceae</taxon>
        <taxon>Carex</taxon>
        <taxon>Carex subgen. Euthyceras</taxon>
    </lineage>
</organism>
<dbReference type="InterPro" id="IPR003676">
    <property type="entry name" value="SAUR_fam"/>
</dbReference>
<protein>
    <submittedName>
        <fullName evidence="2">Auxin-responsive protein SAUR71</fullName>
    </submittedName>
</protein>
<reference evidence="2" key="1">
    <citation type="submission" date="2020-01" db="EMBL/GenBank/DDBJ databases">
        <title>Genome sequence of Kobresia littledalei, the first chromosome-level genome in the family Cyperaceae.</title>
        <authorList>
            <person name="Qu G."/>
        </authorList>
    </citation>
    <scope>NUCLEOTIDE SEQUENCE</scope>
    <source>
        <strain evidence="2">C.B.Clarke</strain>
        <tissue evidence="2">Leaf</tissue>
    </source>
</reference>
<dbReference type="EMBL" id="SWLB01000010">
    <property type="protein sequence ID" value="KAF3333718.1"/>
    <property type="molecule type" value="Genomic_DNA"/>
</dbReference>
<sequence>MKQMIRRLARVGDSSQCHSLHLGKESRLRQSHVTEVPEGHVPVYVGEEMARFVVRTELLSRPVFLELLRRSAQEYGYKQRGVLRIPCTVSVFRNVLDSLLAGDGAYSDSDLLRSIDCDA</sequence>
<keyword evidence="3" id="KW-1185">Reference proteome</keyword>
<name>A0A833VST4_9POAL</name>
<dbReference type="OrthoDB" id="838391at2759"/>
<dbReference type="PANTHER" id="PTHR31374">
    <property type="entry name" value="AUXIN-INDUCED PROTEIN-LIKE-RELATED"/>
    <property type="match status" value="1"/>
</dbReference>
<gene>
    <name evidence="2" type="ORF">FCM35_KLT01409</name>
</gene>
<dbReference type="AlphaFoldDB" id="A0A833VST4"/>